<accession>A0A1M5R2G7</accession>
<evidence type="ECO:0000256" key="1">
    <source>
        <dbReference type="SAM" id="MobiDB-lite"/>
    </source>
</evidence>
<dbReference type="SUPFAM" id="SSF51306">
    <property type="entry name" value="LexA/Signal peptidase"/>
    <property type="match status" value="1"/>
</dbReference>
<dbReference type="InterPro" id="IPR036286">
    <property type="entry name" value="LexA/Signal_pep-like_sf"/>
</dbReference>
<reference evidence="3 4" key="1">
    <citation type="submission" date="2016-11" db="EMBL/GenBank/DDBJ databases">
        <authorList>
            <person name="Jaros S."/>
            <person name="Januszkiewicz K."/>
            <person name="Wedrychowicz H."/>
        </authorList>
    </citation>
    <scope>NUCLEOTIDE SEQUENCE [LARGE SCALE GENOMIC DNA]</scope>
    <source>
        <strain evidence="3 4">CGMCC 1.7049</strain>
    </source>
</reference>
<feature type="region of interest" description="Disordered" evidence="1">
    <location>
        <begin position="1"/>
        <end position="29"/>
    </location>
</feature>
<feature type="domain" description="Peptidase S24/S26A/S26B/S26C" evidence="2">
    <location>
        <begin position="73"/>
        <end position="188"/>
    </location>
</feature>
<protein>
    <submittedName>
        <fullName evidence="3">DNA polymerase V</fullName>
    </submittedName>
</protein>
<evidence type="ECO:0000259" key="2">
    <source>
        <dbReference type="Pfam" id="PF00717"/>
    </source>
</evidence>
<dbReference type="OrthoDB" id="9802364at2"/>
<dbReference type="PANTHER" id="PTHR33516">
    <property type="entry name" value="LEXA REPRESSOR"/>
    <property type="match status" value="1"/>
</dbReference>
<evidence type="ECO:0000313" key="3">
    <source>
        <dbReference type="EMBL" id="SHH20189.1"/>
    </source>
</evidence>
<dbReference type="Pfam" id="PF00717">
    <property type="entry name" value="Peptidase_S24"/>
    <property type="match status" value="1"/>
</dbReference>
<dbReference type="InterPro" id="IPR015927">
    <property type="entry name" value="Peptidase_S24_S26A/B/C"/>
</dbReference>
<proteinExistence type="predicted"/>
<dbReference type="PANTHER" id="PTHR33516:SF2">
    <property type="entry name" value="LEXA REPRESSOR-RELATED"/>
    <property type="match status" value="1"/>
</dbReference>
<dbReference type="STRING" id="490188.SAMN04488068_2846"/>
<dbReference type="Proteomes" id="UP000199758">
    <property type="component" value="Unassembled WGS sequence"/>
</dbReference>
<feature type="compositionally biased region" description="Gly residues" evidence="1">
    <location>
        <begin position="1"/>
        <end position="14"/>
    </location>
</feature>
<dbReference type="InterPro" id="IPR039418">
    <property type="entry name" value="LexA-like"/>
</dbReference>
<name>A0A1M5R2G7_9GAMM</name>
<sequence length="196" mass="21200">MPKGGYRPGAGRPAGSGSRYPGESTRTLRVPESAVPSVVRFLDGYRLQRAAAQLPSEPVAFDPPELLLGEVSTRVPAGAAMPADDDIDFGVDLNRLLVRRADKTRIFTVEGDSMDLAGIGEGDKLIVDCGLEARDGDIVIAIILGEGHTVKRWSTRGGTPQLIPESSNPIHQVRTIRDGDEWMIWGVVTGLIKRFR</sequence>
<dbReference type="CDD" id="cd06529">
    <property type="entry name" value="S24_LexA-like"/>
    <property type="match status" value="1"/>
</dbReference>
<gene>
    <name evidence="3" type="ORF">SAMN04488068_2846</name>
</gene>
<dbReference type="RefSeq" id="WP_072898391.1">
    <property type="nucleotide sequence ID" value="NZ_FQWZ01000007.1"/>
</dbReference>
<organism evidence="3 4">
    <name type="scientific">Hydrocarboniphaga daqingensis</name>
    <dbReference type="NCBI Taxonomy" id="490188"/>
    <lineage>
        <taxon>Bacteria</taxon>
        <taxon>Pseudomonadati</taxon>
        <taxon>Pseudomonadota</taxon>
        <taxon>Gammaproteobacteria</taxon>
        <taxon>Nevskiales</taxon>
        <taxon>Nevskiaceae</taxon>
        <taxon>Hydrocarboniphaga</taxon>
    </lineage>
</organism>
<dbReference type="AlphaFoldDB" id="A0A1M5R2G7"/>
<evidence type="ECO:0000313" key="4">
    <source>
        <dbReference type="Proteomes" id="UP000199758"/>
    </source>
</evidence>
<keyword evidence="4" id="KW-1185">Reference proteome</keyword>
<dbReference type="EMBL" id="FQWZ01000007">
    <property type="protein sequence ID" value="SHH20189.1"/>
    <property type="molecule type" value="Genomic_DNA"/>
</dbReference>
<dbReference type="Gene3D" id="2.10.109.10">
    <property type="entry name" value="Umud Fragment, subunit A"/>
    <property type="match status" value="1"/>
</dbReference>
<dbReference type="InterPro" id="IPR050077">
    <property type="entry name" value="LexA_repressor"/>
</dbReference>